<evidence type="ECO:0000313" key="3">
    <source>
        <dbReference type="Proteomes" id="UP000316968"/>
    </source>
</evidence>
<dbReference type="Proteomes" id="UP000316968">
    <property type="component" value="Chromosome"/>
</dbReference>
<feature type="region of interest" description="Disordered" evidence="1">
    <location>
        <begin position="418"/>
        <end position="484"/>
    </location>
</feature>
<feature type="region of interest" description="Disordered" evidence="1">
    <location>
        <begin position="625"/>
        <end position="655"/>
    </location>
</feature>
<name>A0A4Y6URG5_SACBS</name>
<accession>A0A4Y6URG5</accession>
<reference evidence="2 3" key="1">
    <citation type="submission" date="2019-06" db="EMBL/GenBank/DDBJ databases">
        <title>Saccharibacillus brassicae sp. nov., an endophytic bacterium isolated from Chinese cabbage seeds (Brassica pekinensis).</title>
        <authorList>
            <person name="Jiang L."/>
            <person name="Lee J."/>
            <person name="Kim S.W."/>
        </authorList>
    </citation>
    <scope>NUCLEOTIDE SEQUENCE [LARGE SCALE GENOMIC DNA]</scope>
    <source>
        <strain evidence="3">KCTC 43072 / ATSA2</strain>
    </source>
</reference>
<feature type="region of interest" description="Disordered" evidence="1">
    <location>
        <begin position="306"/>
        <end position="363"/>
    </location>
</feature>
<dbReference type="OrthoDB" id="2676074at2"/>
<feature type="region of interest" description="Disordered" evidence="1">
    <location>
        <begin position="149"/>
        <end position="199"/>
    </location>
</feature>
<feature type="compositionally biased region" description="Low complexity" evidence="1">
    <location>
        <begin position="437"/>
        <end position="482"/>
    </location>
</feature>
<dbReference type="AlphaFoldDB" id="A0A4Y6URG5"/>
<dbReference type="RefSeq" id="WP_141446033.1">
    <property type="nucleotide sequence ID" value="NZ_CP041217.1"/>
</dbReference>
<proteinExistence type="predicted"/>
<dbReference type="EMBL" id="CP041217">
    <property type="protein sequence ID" value="QDH19644.1"/>
    <property type="molecule type" value="Genomic_DNA"/>
</dbReference>
<dbReference type="KEGG" id="saca:FFV09_01470"/>
<sequence length="764" mass="83499">MKRIKPSAPAGAALSADRGAYVPPAPTEEQLSNLPLQYVPPLIREMNESAKRKWAQSLQFPFARRGTRKWPEALFAKSMLDLLAQARSSLELRGKLCSALLPELRPLLTAENPAFSAERFDEDPGSWTQKYGKWHLYWALYFQTPAQGEGSGAEEAQRRLERLASSEMPSSPPATAGPEVREARPELPVSGSRAEAAEQRRIDKLNRRIEALEQRCRKDEERARLAEKDAAELRRAAAREQERSARLEQELEAERRLVGRLAEEREAAAAKSAELKRQHKQERSRFEEELAEARRSARAAAIREAQAVADAERGRGAAEDSAVGGSDRAAGSGGGADRRADSGVDGPDGGGFAAPRESEPEETFRRFDELLRRDLREAGAALPGGGPGDLEARTHLRRALDLLDAVDAYAAGRRMLGGDPAALPGEAGTLRADDAGAPRPGAERAAGGDAAQAGAAAAPAEEAALPASEAAGDDAPALPDAAKPAEDAGIGGLFHRRDHGGYIVLDNGETFNITESMVYKHQLQHEAEVRCMPREDGHGGTQYEIELLFQGDDTFSPVRQYNGYVELGEHEIWYAVDMNDADRRYPIHAKDLDIQRPVDGAPCIFNVGEEESVARLARVYRDFSDQETLPRPSGAGTRQPSPSAKTRKEGRKKKPEPYLEGCTVVVLGGQRKWFEDVVVESGAAYVHENGERPDLVASDLRRAQALFLLITSTSHRASWEGIELAKASGVPYFIIQGSKSNLRSMLWDNREEIRQANRGEGKPS</sequence>
<protein>
    <submittedName>
        <fullName evidence="2">DUF2325 domain-containing protein</fullName>
    </submittedName>
</protein>
<keyword evidence="3" id="KW-1185">Reference proteome</keyword>
<feature type="compositionally biased region" description="Basic and acidic residues" evidence="1">
    <location>
        <begin position="155"/>
        <end position="164"/>
    </location>
</feature>
<gene>
    <name evidence="2" type="ORF">FFV09_01470</name>
</gene>
<evidence type="ECO:0000256" key="1">
    <source>
        <dbReference type="SAM" id="MobiDB-lite"/>
    </source>
</evidence>
<feature type="region of interest" description="Disordered" evidence="1">
    <location>
        <begin position="269"/>
        <end position="289"/>
    </location>
</feature>
<evidence type="ECO:0000313" key="2">
    <source>
        <dbReference type="EMBL" id="QDH19644.1"/>
    </source>
</evidence>
<feature type="compositionally biased region" description="Low complexity" evidence="1">
    <location>
        <begin position="320"/>
        <end position="330"/>
    </location>
</feature>
<organism evidence="2 3">
    <name type="scientific">Saccharibacillus brassicae</name>
    <dbReference type="NCBI Taxonomy" id="2583377"/>
    <lineage>
        <taxon>Bacteria</taxon>
        <taxon>Bacillati</taxon>
        <taxon>Bacillota</taxon>
        <taxon>Bacilli</taxon>
        <taxon>Bacillales</taxon>
        <taxon>Paenibacillaceae</taxon>
        <taxon>Saccharibacillus</taxon>
    </lineage>
</organism>